<organism evidence="1 2">
    <name type="scientific">Pseudallescheria apiosperma</name>
    <name type="common">Scedosporium apiospermum</name>
    <dbReference type="NCBI Taxonomy" id="563466"/>
    <lineage>
        <taxon>Eukaryota</taxon>
        <taxon>Fungi</taxon>
        <taxon>Dikarya</taxon>
        <taxon>Ascomycota</taxon>
        <taxon>Pezizomycotina</taxon>
        <taxon>Sordariomycetes</taxon>
        <taxon>Hypocreomycetidae</taxon>
        <taxon>Microascales</taxon>
        <taxon>Microascaceae</taxon>
        <taxon>Scedosporium</taxon>
    </lineage>
</organism>
<dbReference type="AlphaFoldDB" id="A0A084FVR5"/>
<comment type="caution">
    <text evidence="1">The sequence shown here is derived from an EMBL/GenBank/DDBJ whole genome shotgun (WGS) entry which is preliminary data.</text>
</comment>
<dbReference type="GeneID" id="27728906"/>
<proteinExistence type="predicted"/>
<evidence type="ECO:0000313" key="2">
    <source>
        <dbReference type="Proteomes" id="UP000028545"/>
    </source>
</evidence>
<reference evidence="1 2" key="1">
    <citation type="journal article" date="2014" name="Genome Announc.">
        <title>Draft genome sequence of the pathogenic fungus Scedosporium apiospermum.</title>
        <authorList>
            <person name="Vandeputte P."/>
            <person name="Ghamrawi S."/>
            <person name="Rechenmann M."/>
            <person name="Iltis A."/>
            <person name="Giraud S."/>
            <person name="Fleury M."/>
            <person name="Thornton C."/>
            <person name="Delhaes L."/>
            <person name="Meyer W."/>
            <person name="Papon N."/>
            <person name="Bouchara J.P."/>
        </authorList>
    </citation>
    <scope>NUCLEOTIDE SEQUENCE [LARGE SCALE GENOMIC DNA]</scope>
    <source>
        <strain evidence="1 2">IHEM 14462</strain>
    </source>
</reference>
<dbReference type="RefSeq" id="XP_016638976.1">
    <property type="nucleotide sequence ID" value="XM_016791132.1"/>
</dbReference>
<evidence type="ECO:0008006" key="3">
    <source>
        <dbReference type="Google" id="ProtNLM"/>
    </source>
</evidence>
<gene>
    <name evidence="1" type="ORF">SAPIO_CDS9834</name>
</gene>
<dbReference type="HOGENOM" id="CLU_706279_0_0_1"/>
<protein>
    <recommendedName>
        <fullName evidence="3">Heterokaryon incompatibility domain-containing protein</fullName>
    </recommendedName>
</protein>
<dbReference type="VEuPathDB" id="FungiDB:SAPIO_CDS9834"/>
<dbReference type="Proteomes" id="UP000028545">
    <property type="component" value="Unassembled WGS sequence"/>
</dbReference>
<accession>A0A084FVR5</accession>
<dbReference type="PANTHER" id="PTHR24148">
    <property type="entry name" value="ANKYRIN REPEAT DOMAIN-CONTAINING PROTEIN 39 HOMOLOG-RELATED"/>
    <property type="match status" value="1"/>
</dbReference>
<keyword evidence="2" id="KW-1185">Reference proteome</keyword>
<dbReference type="EMBL" id="JOWA01000154">
    <property type="protein sequence ID" value="KEZ39177.1"/>
    <property type="molecule type" value="Genomic_DNA"/>
</dbReference>
<dbReference type="InterPro" id="IPR052895">
    <property type="entry name" value="HetReg/Transcr_Mod"/>
</dbReference>
<dbReference type="KEGG" id="sapo:SAPIO_CDS9834"/>
<name>A0A084FVR5_PSEDA</name>
<evidence type="ECO:0000313" key="1">
    <source>
        <dbReference type="EMBL" id="KEZ39177.1"/>
    </source>
</evidence>
<dbReference type="OrthoDB" id="2157530at2759"/>
<sequence>MSMESQDYLNPNGSGDWASVLLSPEDFGSNNRLERKDSALREEFHNDGDRDGDGVTLSGIIRPVSLDYVCLSYTWGDPSEQRRISLNGRPFRSVRDPDASQQDLMHGFLPLLRSELNNPFPMREVLALLKRPYWYRIRTVLQEVRLPPTVYCLCGGVVAPFRSIILGVEVIYHLWFLNESESGRLSYLARPLLPILTSAPGLLRSTCQAPDVTKQSLVNLVMENTKMQAADSRDYVFGALAMASDLHQLGVNADYTKNCLDVYTHVTAAIINQEGFELLSRCGGVRGRMSSLPSWVPDWSASGHQNCETSQWTGEVYNAGGQGHNGNATLKARTLNISGVLDGSVAKLGPGADDFDNITPSSAGADENTVTYCTIMEGGCSLQTAGCSVSD</sequence>
<dbReference type="PANTHER" id="PTHR24148:SF73">
    <property type="entry name" value="HET DOMAIN PROTEIN (AFU_ORTHOLOGUE AFUA_8G01020)"/>
    <property type="match status" value="1"/>
</dbReference>